<proteinExistence type="predicted"/>
<evidence type="ECO:0000256" key="1">
    <source>
        <dbReference type="SAM" id="SignalP"/>
    </source>
</evidence>
<dbReference type="AlphaFoldDB" id="A0A7K0KBA3"/>
<dbReference type="Pfam" id="PF16115">
    <property type="entry name" value="DUF4831"/>
    <property type="match status" value="1"/>
</dbReference>
<dbReference type="EMBL" id="VUNG01000001">
    <property type="protein sequence ID" value="MST83213.1"/>
    <property type="molecule type" value="Genomic_DNA"/>
</dbReference>
<reference evidence="2 3" key="1">
    <citation type="submission" date="2019-08" db="EMBL/GenBank/DDBJ databases">
        <title>In-depth cultivation of the pig gut microbiome towards novel bacterial diversity and tailored functional studies.</title>
        <authorList>
            <person name="Wylensek D."/>
            <person name="Hitch T.C.A."/>
            <person name="Clavel T."/>
        </authorList>
    </citation>
    <scope>NUCLEOTIDE SEQUENCE [LARGE SCALE GENOMIC DNA]</scope>
    <source>
        <strain evidence="2 3">LKV-178-WT-2A</strain>
    </source>
</reference>
<evidence type="ECO:0000313" key="3">
    <source>
        <dbReference type="Proteomes" id="UP000438914"/>
    </source>
</evidence>
<keyword evidence="1" id="KW-0732">Signal</keyword>
<dbReference type="RefSeq" id="WP_154532582.1">
    <property type="nucleotide sequence ID" value="NZ_VUNG01000001.1"/>
</dbReference>
<evidence type="ECO:0000313" key="2">
    <source>
        <dbReference type="EMBL" id="MST83213.1"/>
    </source>
</evidence>
<dbReference type="Proteomes" id="UP000438914">
    <property type="component" value="Unassembled WGS sequence"/>
</dbReference>
<accession>A0A7K0KBA3</accession>
<dbReference type="InterPro" id="IPR032265">
    <property type="entry name" value="DUF4831"/>
</dbReference>
<keyword evidence="3" id="KW-1185">Reference proteome</keyword>
<gene>
    <name evidence="2" type="ORF">FYJ73_00665</name>
</gene>
<feature type="chain" id="PRO_5029752857" evidence="1">
    <location>
        <begin position="25"/>
        <end position="353"/>
    </location>
</feature>
<feature type="signal peptide" evidence="1">
    <location>
        <begin position="1"/>
        <end position="24"/>
    </location>
</feature>
<comment type="caution">
    <text evidence="2">The sequence shown here is derived from an EMBL/GenBank/DDBJ whole genome shotgun (WGS) entry which is preliminary data.</text>
</comment>
<sequence>MMNYKRMLLAGSLLVGAFAMQASAQSVEGTDYYLPKTMLRFTVKVEKTQYTPGQFAKYAMRYIRQNVSEEASTSYRVIGLEMDPVAVPDTTKHFTLQLDKKHSITDVTRAPNGQLLAVNTEAQPLRPVVRRFSPAARPKAVNPADFMTADILNASNTAKMAELTAQEIYDIRDSRSQLAKGEADYMPKDGEQLKTMLRNLDTQEQSLTTLFTGTVVKDTAWTTIDYLPVKEGEEVLFRFSKRLGLVDADDYAGAPYYIRVADEHTVAPAASVAEDEKKKKEDKNDIGLRVNQPSKMKITVVCEQQPVGTFEAAAPQFGTVESLSGELFGKKQSTRLVLDPLSGSVKKIEGLEK</sequence>
<protein>
    <submittedName>
        <fullName evidence="2">DUF4831 family protein</fullName>
    </submittedName>
</protein>
<organism evidence="2 3">
    <name type="scientific">Hallella mizrahii</name>
    <dbReference type="NCBI Taxonomy" id="2606637"/>
    <lineage>
        <taxon>Bacteria</taxon>
        <taxon>Pseudomonadati</taxon>
        <taxon>Bacteroidota</taxon>
        <taxon>Bacteroidia</taxon>
        <taxon>Bacteroidales</taxon>
        <taxon>Prevotellaceae</taxon>
        <taxon>Hallella</taxon>
    </lineage>
</organism>
<name>A0A7K0KBA3_9BACT</name>